<accession>A0A0N0BER9</accession>
<dbReference type="Proteomes" id="UP000053105">
    <property type="component" value="Unassembled WGS sequence"/>
</dbReference>
<protein>
    <submittedName>
        <fullName evidence="1">Uncharacterized protein</fullName>
    </submittedName>
</protein>
<dbReference type="AlphaFoldDB" id="A0A0N0BER9"/>
<dbReference type="EMBL" id="KQ435821">
    <property type="protein sequence ID" value="KOX72311.1"/>
    <property type="molecule type" value="Genomic_DNA"/>
</dbReference>
<dbReference type="OrthoDB" id="10039049at2759"/>
<evidence type="ECO:0000313" key="2">
    <source>
        <dbReference type="Proteomes" id="UP000053105"/>
    </source>
</evidence>
<sequence length="160" mass="17344">MKYCLYVIPILKRVLFLNSIKFENCGDLASSGINNERKECLFAKTEAILHATPLLLEVYATSPHESRDPNQPIANFRCSSVAPEEARFSELPLLKSLSDEVRREVGEAFVDACTEISANGNVLAVGNSISRDDGTSVFLNSQIASLDRSGTATVNSASSS</sequence>
<organism evidence="1 2">
    <name type="scientific">Melipona quadrifasciata</name>
    <dbReference type="NCBI Taxonomy" id="166423"/>
    <lineage>
        <taxon>Eukaryota</taxon>
        <taxon>Metazoa</taxon>
        <taxon>Ecdysozoa</taxon>
        <taxon>Arthropoda</taxon>
        <taxon>Hexapoda</taxon>
        <taxon>Insecta</taxon>
        <taxon>Pterygota</taxon>
        <taxon>Neoptera</taxon>
        <taxon>Endopterygota</taxon>
        <taxon>Hymenoptera</taxon>
        <taxon>Apocrita</taxon>
        <taxon>Aculeata</taxon>
        <taxon>Apoidea</taxon>
        <taxon>Anthophila</taxon>
        <taxon>Apidae</taxon>
        <taxon>Melipona</taxon>
    </lineage>
</organism>
<evidence type="ECO:0000313" key="1">
    <source>
        <dbReference type="EMBL" id="KOX72311.1"/>
    </source>
</evidence>
<keyword evidence="2" id="KW-1185">Reference proteome</keyword>
<gene>
    <name evidence="1" type="ORF">WN51_01409</name>
</gene>
<name>A0A0N0BER9_9HYME</name>
<proteinExistence type="predicted"/>
<reference evidence="1 2" key="1">
    <citation type="submission" date="2015-07" db="EMBL/GenBank/DDBJ databases">
        <title>The genome of Melipona quadrifasciata.</title>
        <authorList>
            <person name="Pan H."/>
            <person name="Kapheim K."/>
        </authorList>
    </citation>
    <scope>NUCLEOTIDE SEQUENCE [LARGE SCALE GENOMIC DNA]</scope>
    <source>
        <strain evidence="1">0111107301</strain>
        <tissue evidence="1">Whole body</tissue>
    </source>
</reference>